<evidence type="ECO:0000313" key="6">
    <source>
        <dbReference type="Proteomes" id="UP000078340"/>
    </source>
</evidence>
<dbReference type="InterPro" id="IPR036928">
    <property type="entry name" value="AS_sf"/>
</dbReference>
<accession>A0A179FAH1</accession>
<dbReference type="Pfam" id="PF01425">
    <property type="entry name" value="Amidase"/>
    <property type="match status" value="1"/>
</dbReference>
<dbReference type="PIRSF" id="PIRSF001221">
    <property type="entry name" value="Amidase_fungi"/>
    <property type="match status" value="1"/>
</dbReference>
<evidence type="ECO:0000256" key="2">
    <source>
        <dbReference type="ARBA" id="ARBA00022801"/>
    </source>
</evidence>
<dbReference type="PANTHER" id="PTHR46072:SF4">
    <property type="entry name" value="AMIDASE C550.07-RELATED"/>
    <property type="match status" value="1"/>
</dbReference>
<dbReference type="GO" id="GO:0016740">
    <property type="term" value="F:transferase activity"/>
    <property type="evidence" value="ECO:0007669"/>
    <property type="project" value="UniProtKB-KW"/>
</dbReference>
<dbReference type="InterPro" id="IPR023631">
    <property type="entry name" value="Amidase_dom"/>
</dbReference>
<feature type="domain" description="Amidase" evidence="4">
    <location>
        <begin position="83"/>
        <end position="552"/>
    </location>
</feature>
<evidence type="ECO:0000313" key="5">
    <source>
        <dbReference type="EMBL" id="OAQ62525.1"/>
    </source>
</evidence>
<feature type="active site" description="Acyl-ester intermediate" evidence="3">
    <location>
        <position position="242"/>
    </location>
</feature>
<dbReference type="Gene3D" id="3.90.1300.10">
    <property type="entry name" value="Amidase signature (AS) domain"/>
    <property type="match status" value="1"/>
</dbReference>
<feature type="active site" description="Charge relay system" evidence="3">
    <location>
        <position position="131"/>
    </location>
</feature>
<feature type="active site" description="Charge relay system" evidence="3">
    <location>
        <position position="214"/>
    </location>
</feature>
<proteinExistence type="inferred from homology"/>
<dbReference type="OMA" id="AQVATNC"/>
<evidence type="ECO:0000256" key="1">
    <source>
        <dbReference type="ARBA" id="ARBA00009199"/>
    </source>
</evidence>
<dbReference type="Proteomes" id="UP000078340">
    <property type="component" value="Unassembled WGS sequence"/>
</dbReference>
<comment type="similarity">
    <text evidence="1">Belongs to the amidase family.</text>
</comment>
<sequence>MTEAEAPTWQEQALHICAVRDASMATIKAELPDMSGDKHIARVIGVPRLRLTERDVHITESAVEDLVRQLAAGEVTAKEAALAFLRRAVITNCIYELLPDRALGRAQELDDYLANNGQPIGPLHGLPISVKEHISVSGCENTAGFVGWAGRRKDEDASIVKILLDAGAVLYARTTEPQGLVSNAPFTNLYWDTQSNITGVTANPHNRALTCGGSSGGEAALLAFTARDMAQNQRPNKILGGSIRLPAAHCGLYGFKPSSGRLPLMGLEAYCIGSDTIAPSIGPLSPSLGGIKLFMDTVLMSEPWHNDPSLLPVPWASQAAQIHQQEKLPLVVGVMWTDGIVQPAPPIKRALLEVVDKLKSTPDVQIIDWQPFKQNEALEILVSLSLLQKRLYSPDGGRAFMENLALSGEPILPLPAWTVRDQPGIEALDIKGLWYWTRKRDQFRYSYLKGTARLALVPNMDVILCPAYPMPAPVHGTSRYWGYTSLWNLLDYPAITFPVTRVDREKDGQAPGYIPKNDSDRWCYDSYDVQKQKDAPVSLQLVARRSKDAELLQAAEKIQREIGLPFVDCLA</sequence>
<dbReference type="EMBL" id="LSBI01000033">
    <property type="protein sequence ID" value="OAQ62525.1"/>
    <property type="molecule type" value="Genomic_DNA"/>
</dbReference>
<dbReference type="STRING" id="33203.A0A179FAH1"/>
<protein>
    <submittedName>
        <fullName evidence="5">Glutamyl-tRNA(Gln) amidotransferase subunit A</fullName>
    </submittedName>
</protein>
<dbReference type="AlphaFoldDB" id="A0A179FAH1"/>
<keyword evidence="5" id="KW-0808">Transferase</keyword>
<dbReference type="SUPFAM" id="SSF75304">
    <property type="entry name" value="Amidase signature (AS) enzymes"/>
    <property type="match status" value="1"/>
</dbReference>
<gene>
    <name evidence="5" type="ORF">VFPFJ_11422</name>
</gene>
<evidence type="ECO:0000259" key="4">
    <source>
        <dbReference type="Pfam" id="PF01425"/>
    </source>
</evidence>
<dbReference type="PANTHER" id="PTHR46072">
    <property type="entry name" value="AMIDASE-RELATED-RELATED"/>
    <property type="match status" value="1"/>
</dbReference>
<dbReference type="GO" id="GO:0016787">
    <property type="term" value="F:hydrolase activity"/>
    <property type="evidence" value="ECO:0007669"/>
    <property type="project" value="UniProtKB-KW"/>
</dbReference>
<keyword evidence="2" id="KW-0378">Hydrolase</keyword>
<evidence type="ECO:0000256" key="3">
    <source>
        <dbReference type="PIRSR" id="PIRSR001221-1"/>
    </source>
</evidence>
<comment type="caution">
    <text evidence="5">The sequence shown here is derived from an EMBL/GenBank/DDBJ whole genome shotgun (WGS) entry which is preliminary data.</text>
</comment>
<reference evidence="5 6" key="1">
    <citation type="submission" date="2016-02" db="EMBL/GenBank/DDBJ databases">
        <title>Biosynthesis of antibiotic leucinostatins and their inhibition on Phytophthora in bio-control Purpureocillium lilacinum.</title>
        <authorList>
            <person name="Wang G."/>
            <person name="Liu Z."/>
            <person name="Lin R."/>
            <person name="Li E."/>
            <person name="Mao Z."/>
            <person name="Ling J."/>
            <person name="Yin W."/>
            <person name="Xie B."/>
        </authorList>
    </citation>
    <scope>NUCLEOTIDE SEQUENCE [LARGE SCALE GENOMIC DNA]</scope>
    <source>
        <strain evidence="5">PLFJ-1</strain>
    </source>
</reference>
<organism evidence="5 6">
    <name type="scientific">Purpureocillium lilacinum</name>
    <name type="common">Paecilomyces lilacinus</name>
    <dbReference type="NCBI Taxonomy" id="33203"/>
    <lineage>
        <taxon>Eukaryota</taxon>
        <taxon>Fungi</taxon>
        <taxon>Dikarya</taxon>
        <taxon>Ascomycota</taxon>
        <taxon>Pezizomycotina</taxon>
        <taxon>Sordariomycetes</taxon>
        <taxon>Hypocreomycetidae</taxon>
        <taxon>Hypocreales</taxon>
        <taxon>Ophiocordycipitaceae</taxon>
        <taxon>Purpureocillium</taxon>
    </lineage>
</organism>
<name>A0A179FAH1_PURLI</name>